<proteinExistence type="predicted"/>
<evidence type="ECO:0000313" key="3">
    <source>
        <dbReference type="EMBL" id="MBB3023468.1"/>
    </source>
</evidence>
<keyword evidence="2" id="KW-0472">Membrane</keyword>
<feature type="transmembrane region" description="Helical" evidence="2">
    <location>
        <begin position="36"/>
        <end position="58"/>
    </location>
</feature>
<gene>
    <name evidence="3" type="ORF">FHX50_001763</name>
</gene>
<reference evidence="3 4" key="1">
    <citation type="submission" date="2020-08" db="EMBL/GenBank/DDBJ databases">
        <title>Sequencing the genomes of 1000 actinobacteria strains.</title>
        <authorList>
            <person name="Klenk H.-P."/>
        </authorList>
    </citation>
    <scope>NUCLEOTIDE SEQUENCE [LARGE SCALE GENOMIC DNA]</scope>
    <source>
        <strain evidence="3 4">DSM 23040</strain>
    </source>
</reference>
<name>A0A839QUZ9_9MICO</name>
<protein>
    <submittedName>
        <fullName evidence="3">Uncharacterized protein</fullName>
    </submittedName>
</protein>
<keyword evidence="4" id="KW-1185">Reference proteome</keyword>
<dbReference type="EMBL" id="JACHWP010000005">
    <property type="protein sequence ID" value="MBB3023468.1"/>
    <property type="molecule type" value="Genomic_DNA"/>
</dbReference>
<organism evidence="3 4">
    <name type="scientific">Helcobacillus massiliensis</name>
    <dbReference type="NCBI Taxonomy" id="521392"/>
    <lineage>
        <taxon>Bacteria</taxon>
        <taxon>Bacillati</taxon>
        <taxon>Actinomycetota</taxon>
        <taxon>Actinomycetes</taxon>
        <taxon>Micrococcales</taxon>
        <taxon>Dermabacteraceae</taxon>
        <taxon>Helcobacillus</taxon>
    </lineage>
</organism>
<evidence type="ECO:0000256" key="2">
    <source>
        <dbReference type="SAM" id="Phobius"/>
    </source>
</evidence>
<comment type="caution">
    <text evidence="3">The sequence shown here is derived from an EMBL/GenBank/DDBJ whole genome shotgun (WGS) entry which is preliminary data.</text>
</comment>
<keyword evidence="2" id="KW-1133">Transmembrane helix</keyword>
<feature type="region of interest" description="Disordered" evidence="1">
    <location>
        <begin position="63"/>
        <end position="92"/>
    </location>
</feature>
<dbReference type="Proteomes" id="UP000568050">
    <property type="component" value="Unassembled WGS sequence"/>
</dbReference>
<keyword evidence="2" id="KW-0812">Transmembrane</keyword>
<sequence length="92" mass="9313">MISRMTSSAWGVSAGLFFVLLTGLFAAVLVLGDALPLWLIAAGILSAGVLAMLPSAFLRPARPAPTEPAPIETAASAPTAPETPSRPADEVG</sequence>
<dbReference type="AlphaFoldDB" id="A0A839QUZ9"/>
<feature type="compositionally biased region" description="Low complexity" evidence="1">
    <location>
        <begin position="69"/>
        <end position="86"/>
    </location>
</feature>
<evidence type="ECO:0000256" key="1">
    <source>
        <dbReference type="SAM" id="MobiDB-lite"/>
    </source>
</evidence>
<evidence type="ECO:0000313" key="4">
    <source>
        <dbReference type="Proteomes" id="UP000568050"/>
    </source>
</evidence>
<dbReference type="RefSeq" id="WP_183376662.1">
    <property type="nucleotide sequence ID" value="NZ_CBCSFZ010000013.1"/>
</dbReference>
<accession>A0A839QUZ9</accession>